<name>A0A3P3Y2C5_PLABS</name>
<dbReference type="EMBL" id="OVEO01000002">
    <property type="protein sequence ID" value="SPQ94214.1"/>
    <property type="molecule type" value="Genomic_DNA"/>
</dbReference>
<gene>
    <name evidence="2" type="ORF">PLBR_LOCUS1429</name>
</gene>
<evidence type="ECO:0000313" key="3">
    <source>
        <dbReference type="Proteomes" id="UP000290189"/>
    </source>
</evidence>
<keyword evidence="2" id="KW-0496">Mitochondrion</keyword>
<organism evidence="2 3">
    <name type="scientific">Plasmodiophora brassicae</name>
    <name type="common">Clubroot disease agent</name>
    <dbReference type="NCBI Taxonomy" id="37360"/>
    <lineage>
        <taxon>Eukaryota</taxon>
        <taxon>Sar</taxon>
        <taxon>Rhizaria</taxon>
        <taxon>Endomyxa</taxon>
        <taxon>Phytomyxea</taxon>
        <taxon>Plasmodiophorida</taxon>
        <taxon>Plasmodiophoridae</taxon>
        <taxon>Plasmodiophora</taxon>
    </lineage>
</organism>
<feature type="chain" id="PRO_5017942200" evidence="1">
    <location>
        <begin position="18"/>
        <end position="360"/>
    </location>
</feature>
<sequence>MMTLYVVALTIAATVSTCVSQGSIGNLDTSSRRAFARGSNTNFNNALSQLNNATLGSSAERANQANAEANKVTISNDGAMADAAKDSHSMFAKYRSGPKAIRSVSQTIDGSNSLGQSGTSNADLASSTTIAPGLAAGSLNKAASFRNNEDSAVTRHLDQGLSSHDTEHGIMDRGAQAASLVRRTALSPLGGASDQFSNQFAVTGDHSDIFSKDLAEASSRKADANESAVRSQAGSNILSSSQAITPTGAQGQTLANTLASNADALHQDNSNHQTHSIVDNSGDANLQSNWAKGSNVGNDVIAGPTAQSMRASAFDNGNDMASADGGNITNSDLKTTYTANQNNARTSSNNITSHINLGNV</sequence>
<dbReference type="Proteomes" id="UP000290189">
    <property type="component" value="Unassembled WGS sequence"/>
</dbReference>
<evidence type="ECO:0000313" key="2">
    <source>
        <dbReference type="EMBL" id="SPQ94214.1"/>
    </source>
</evidence>
<geneLocation type="mitochondrion" evidence="2"/>
<evidence type="ECO:0000256" key="1">
    <source>
        <dbReference type="SAM" id="SignalP"/>
    </source>
</evidence>
<reference evidence="2 3" key="1">
    <citation type="submission" date="2018-03" db="EMBL/GenBank/DDBJ databases">
        <authorList>
            <person name="Fogelqvist J."/>
        </authorList>
    </citation>
    <scope>NUCLEOTIDE SEQUENCE [LARGE SCALE GENOMIC DNA]</scope>
</reference>
<dbReference type="AlphaFoldDB" id="A0A3P3Y2C5"/>
<protein>
    <submittedName>
        <fullName evidence="2">Uncharacterized protein</fullName>
    </submittedName>
</protein>
<proteinExistence type="predicted"/>
<accession>A0A3P3Y2C5</accession>
<keyword evidence="1" id="KW-0732">Signal</keyword>
<feature type="signal peptide" evidence="1">
    <location>
        <begin position="1"/>
        <end position="17"/>
    </location>
</feature>